<dbReference type="PROSITE" id="PS51935">
    <property type="entry name" value="NLPC_P60"/>
    <property type="match status" value="1"/>
</dbReference>
<gene>
    <name evidence="7" type="ORF">POCULU_LOCUS2870</name>
</gene>
<name>A0A9N9F3C1_9GLOM</name>
<sequence>MKLFIIFCLLLPLVFGGDPRKCSGFPATREGLIEAAFNVVNSRKIINYTQGPRRWSGIANGICPSDDVPPYADCSSFVTWLYWSLFGSYPDYLNRARWTGGYTGTLADNGMPVSLNDAQPGDVVLYRTGNRPYSHAALYVGENRVISYGSTGPAKLLNVGFFPNKSYDLRTYPDFFAVGTPCNGVQGTCIDTDTTTCSKPLIAGKCRGPNFVKCCPE</sequence>
<dbReference type="EMBL" id="CAJVPJ010000290">
    <property type="protein sequence ID" value="CAG8507022.1"/>
    <property type="molecule type" value="Genomic_DNA"/>
</dbReference>
<dbReference type="SUPFAM" id="SSF54001">
    <property type="entry name" value="Cysteine proteinases"/>
    <property type="match status" value="1"/>
</dbReference>
<reference evidence="7" key="1">
    <citation type="submission" date="2021-06" db="EMBL/GenBank/DDBJ databases">
        <authorList>
            <person name="Kallberg Y."/>
            <person name="Tangrot J."/>
            <person name="Rosling A."/>
        </authorList>
    </citation>
    <scope>NUCLEOTIDE SEQUENCE</scope>
    <source>
        <strain evidence="7">IA702</strain>
    </source>
</reference>
<protein>
    <submittedName>
        <fullName evidence="7">4799_t:CDS:1</fullName>
    </submittedName>
</protein>
<evidence type="ECO:0000256" key="1">
    <source>
        <dbReference type="ARBA" id="ARBA00007074"/>
    </source>
</evidence>
<dbReference type="AlphaFoldDB" id="A0A9N9F3C1"/>
<evidence type="ECO:0000313" key="8">
    <source>
        <dbReference type="Proteomes" id="UP000789572"/>
    </source>
</evidence>
<feature type="domain" description="NlpC/P60" evidence="6">
    <location>
        <begin position="35"/>
        <end position="179"/>
    </location>
</feature>
<keyword evidence="3" id="KW-0378">Hydrolase</keyword>
<keyword evidence="4" id="KW-0788">Thiol protease</keyword>
<feature type="signal peptide" evidence="5">
    <location>
        <begin position="1"/>
        <end position="16"/>
    </location>
</feature>
<evidence type="ECO:0000256" key="2">
    <source>
        <dbReference type="ARBA" id="ARBA00022670"/>
    </source>
</evidence>
<dbReference type="Gene3D" id="3.90.1720.10">
    <property type="entry name" value="endopeptidase domain like (from Nostoc punctiforme)"/>
    <property type="match status" value="1"/>
</dbReference>
<proteinExistence type="inferred from homology"/>
<accession>A0A9N9F3C1</accession>
<evidence type="ECO:0000313" key="7">
    <source>
        <dbReference type="EMBL" id="CAG8507022.1"/>
    </source>
</evidence>
<comment type="caution">
    <text evidence="7">The sequence shown here is derived from an EMBL/GenBank/DDBJ whole genome shotgun (WGS) entry which is preliminary data.</text>
</comment>
<dbReference type="InterPro" id="IPR000064">
    <property type="entry name" value="NLP_P60_dom"/>
</dbReference>
<evidence type="ECO:0000256" key="5">
    <source>
        <dbReference type="SAM" id="SignalP"/>
    </source>
</evidence>
<feature type="chain" id="PRO_5040265417" evidence="5">
    <location>
        <begin position="17"/>
        <end position="217"/>
    </location>
</feature>
<organism evidence="7 8">
    <name type="scientific">Paraglomus occultum</name>
    <dbReference type="NCBI Taxonomy" id="144539"/>
    <lineage>
        <taxon>Eukaryota</taxon>
        <taxon>Fungi</taxon>
        <taxon>Fungi incertae sedis</taxon>
        <taxon>Mucoromycota</taxon>
        <taxon>Glomeromycotina</taxon>
        <taxon>Glomeromycetes</taxon>
        <taxon>Paraglomerales</taxon>
        <taxon>Paraglomeraceae</taxon>
        <taxon>Paraglomus</taxon>
    </lineage>
</organism>
<dbReference type="GO" id="GO:0008234">
    <property type="term" value="F:cysteine-type peptidase activity"/>
    <property type="evidence" value="ECO:0007669"/>
    <property type="project" value="UniProtKB-KW"/>
</dbReference>
<dbReference type="Pfam" id="PF00877">
    <property type="entry name" value="NLPC_P60"/>
    <property type="match status" value="1"/>
</dbReference>
<dbReference type="OrthoDB" id="2113957at2759"/>
<comment type="similarity">
    <text evidence="1">Belongs to the peptidase C40 family.</text>
</comment>
<keyword evidence="5" id="KW-0732">Signal</keyword>
<evidence type="ECO:0000256" key="3">
    <source>
        <dbReference type="ARBA" id="ARBA00022801"/>
    </source>
</evidence>
<dbReference type="InterPro" id="IPR038765">
    <property type="entry name" value="Papain-like_cys_pep_sf"/>
</dbReference>
<keyword evidence="8" id="KW-1185">Reference proteome</keyword>
<evidence type="ECO:0000259" key="6">
    <source>
        <dbReference type="PROSITE" id="PS51935"/>
    </source>
</evidence>
<keyword evidence="2" id="KW-0645">Protease</keyword>
<evidence type="ECO:0000256" key="4">
    <source>
        <dbReference type="ARBA" id="ARBA00022807"/>
    </source>
</evidence>
<dbReference type="GO" id="GO:0006508">
    <property type="term" value="P:proteolysis"/>
    <property type="evidence" value="ECO:0007669"/>
    <property type="project" value="UniProtKB-KW"/>
</dbReference>
<dbReference type="Proteomes" id="UP000789572">
    <property type="component" value="Unassembled WGS sequence"/>
</dbReference>